<name>A0ABS3USS1_9ACTN</name>
<evidence type="ECO:0000313" key="2">
    <source>
        <dbReference type="EMBL" id="MBO3741628.1"/>
    </source>
</evidence>
<gene>
    <name evidence="2" type="ORF">J5X75_29385</name>
</gene>
<dbReference type="Pfam" id="PF13508">
    <property type="entry name" value="Acetyltransf_7"/>
    <property type="match status" value="1"/>
</dbReference>
<feature type="domain" description="N-acetyltransferase" evidence="1">
    <location>
        <begin position="7"/>
        <end position="199"/>
    </location>
</feature>
<dbReference type="InterPro" id="IPR016181">
    <property type="entry name" value="Acyl_CoA_acyltransferase"/>
</dbReference>
<proteinExistence type="predicted"/>
<dbReference type="CDD" id="cd04301">
    <property type="entry name" value="NAT_SF"/>
    <property type="match status" value="1"/>
</dbReference>
<keyword evidence="3" id="KW-1185">Reference proteome</keyword>
<dbReference type="SUPFAM" id="SSF55729">
    <property type="entry name" value="Acyl-CoA N-acyltransferases (Nat)"/>
    <property type="match status" value="1"/>
</dbReference>
<dbReference type="EMBL" id="JAGFNS010000022">
    <property type="protein sequence ID" value="MBO3741628.1"/>
    <property type="molecule type" value="Genomic_DNA"/>
</dbReference>
<dbReference type="InterPro" id="IPR000182">
    <property type="entry name" value="GNAT_dom"/>
</dbReference>
<dbReference type="PANTHER" id="PTHR42791">
    <property type="entry name" value="GNAT FAMILY ACETYLTRANSFERASE"/>
    <property type="match status" value="1"/>
</dbReference>
<dbReference type="RefSeq" id="WP_208470771.1">
    <property type="nucleotide sequence ID" value="NZ_JAGFNS010000022.1"/>
</dbReference>
<sequence length="200" mass="22612">MRTHPQLAIRTATPADQQTVSELLAEAFLHGDLADWLIPHLDTRARIYPHYFALHVEHALTHGQVEMTADATAVAIWYPIDAGPLPELPDYPQRLADITGRFHQRFATLEQTMHDHHPCDQPHHYLAFLAVHPDQQRHGLGGTLLQHHHARLDATGTAAHLEATGVRNRRLYARHGYLPRPTFSLSDGPALYPMQRTPRS</sequence>
<protein>
    <submittedName>
        <fullName evidence="2">GNAT family N-acetyltransferase</fullName>
    </submittedName>
</protein>
<dbReference type="Gene3D" id="3.40.630.30">
    <property type="match status" value="1"/>
</dbReference>
<evidence type="ECO:0000313" key="3">
    <source>
        <dbReference type="Proteomes" id="UP000679690"/>
    </source>
</evidence>
<dbReference type="InterPro" id="IPR052523">
    <property type="entry name" value="Trichothecene_AcTrans"/>
</dbReference>
<accession>A0ABS3USS1</accession>
<evidence type="ECO:0000259" key="1">
    <source>
        <dbReference type="PROSITE" id="PS51186"/>
    </source>
</evidence>
<dbReference type="PROSITE" id="PS51186">
    <property type="entry name" value="GNAT"/>
    <property type="match status" value="1"/>
</dbReference>
<organism evidence="2 3">
    <name type="scientific">Actinoplanes flavus</name>
    <dbReference type="NCBI Taxonomy" id="2820290"/>
    <lineage>
        <taxon>Bacteria</taxon>
        <taxon>Bacillati</taxon>
        <taxon>Actinomycetota</taxon>
        <taxon>Actinomycetes</taxon>
        <taxon>Micromonosporales</taxon>
        <taxon>Micromonosporaceae</taxon>
        <taxon>Actinoplanes</taxon>
    </lineage>
</organism>
<comment type="caution">
    <text evidence="2">The sequence shown here is derived from an EMBL/GenBank/DDBJ whole genome shotgun (WGS) entry which is preliminary data.</text>
</comment>
<reference evidence="2 3" key="1">
    <citation type="submission" date="2021-03" db="EMBL/GenBank/DDBJ databases">
        <title>Actinoplanes flavus sp. nov., a novel actinomycete isolated from Coconut Palm rhizosphere soil.</title>
        <authorList>
            <person name="Luo X."/>
        </authorList>
    </citation>
    <scope>NUCLEOTIDE SEQUENCE [LARGE SCALE GENOMIC DNA]</scope>
    <source>
        <strain evidence="2 3">NEAU-H7</strain>
    </source>
</reference>
<dbReference type="PANTHER" id="PTHR42791:SF1">
    <property type="entry name" value="N-ACETYLTRANSFERASE DOMAIN-CONTAINING PROTEIN"/>
    <property type="match status" value="1"/>
</dbReference>
<dbReference type="Proteomes" id="UP000679690">
    <property type="component" value="Unassembled WGS sequence"/>
</dbReference>